<dbReference type="Gene3D" id="4.10.60.10">
    <property type="entry name" value="Zinc finger, CCHC-type"/>
    <property type="match status" value="1"/>
</dbReference>
<protein>
    <recommendedName>
        <fullName evidence="1">RNA-directed DNA polymerase</fullName>
        <ecNumber evidence="1">2.7.7.49</ecNumber>
    </recommendedName>
</protein>
<dbReference type="PROSITE" id="PS50158">
    <property type="entry name" value="ZF_CCHC"/>
    <property type="match status" value="1"/>
</dbReference>
<dbReference type="InterPro" id="IPR003034">
    <property type="entry name" value="SAP_dom"/>
</dbReference>
<dbReference type="InterPro" id="IPR000477">
    <property type="entry name" value="RT_dom"/>
</dbReference>
<dbReference type="SUPFAM" id="SSF57756">
    <property type="entry name" value="Retrovirus zinc finger-like domains"/>
    <property type="match status" value="1"/>
</dbReference>
<dbReference type="FunFam" id="1.10.340.70:FF:000001">
    <property type="entry name" value="Retrovirus-related Pol polyprotein from transposon gypsy-like Protein"/>
    <property type="match status" value="1"/>
</dbReference>
<dbReference type="CDD" id="cd00303">
    <property type="entry name" value="retropepsin_like"/>
    <property type="match status" value="1"/>
</dbReference>
<feature type="region of interest" description="Disordered" evidence="9">
    <location>
        <begin position="133"/>
        <end position="189"/>
    </location>
</feature>
<feature type="compositionally biased region" description="Polar residues" evidence="9">
    <location>
        <begin position="26"/>
        <end position="36"/>
    </location>
</feature>
<keyword evidence="8" id="KW-0863">Zinc-finger</keyword>
<evidence type="ECO:0000256" key="3">
    <source>
        <dbReference type="ARBA" id="ARBA00022695"/>
    </source>
</evidence>
<dbReference type="InterPro" id="IPR001584">
    <property type="entry name" value="Integrase_cat-core"/>
</dbReference>
<dbReference type="CDD" id="cd01647">
    <property type="entry name" value="RT_LTR"/>
    <property type="match status" value="1"/>
</dbReference>
<keyword evidence="4" id="KW-0540">Nuclease</keyword>
<dbReference type="PANTHER" id="PTHR37984:SF5">
    <property type="entry name" value="PROTEIN NYNRIN-LIKE"/>
    <property type="match status" value="1"/>
</dbReference>
<feature type="region of interest" description="Disordered" evidence="9">
    <location>
        <begin position="81"/>
        <end position="115"/>
    </location>
</feature>
<evidence type="ECO:0000256" key="5">
    <source>
        <dbReference type="ARBA" id="ARBA00022759"/>
    </source>
</evidence>
<feature type="compositionally biased region" description="Basic and acidic residues" evidence="9">
    <location>
        <begin position="410"/>
        <end position="437"/>
    </location>
</feature>
<dbReference type="GO" id="GO:0015074">
    <property type="term" value="P:DNA integration"/>
    <property type="evidence" value="ECO:0007669"/>
    <property type="project" value="InterPro"/>
</dbReference>
<dbReference type="Gene3D" id="1.10.340.70">
    <property type="match status" value="1"/>
</dbReference>
<dbReference type="FunFam" id="3.30.70.270:FF:000020">
    <property type="entry name" value="Transposon Tf2-6 polyprotein-like Protein"/>
    <property type="match status" value="1"/>
</dbReference>
<dbReference type="GO" id="GO:0008270">
    <property type="term" value="F:zinc ion binding"/>
    <property type="evidence" value="ECO:0007669"/>
    <property type="project" value="UniProtKB-KW"/>
</dbReference>
<organism evidence="14 15">
    <name type="scientific">Amblyomma americanum</name>
    <name type="common">Lone star tick</name>
    <dbReference type="NCBI Taxonomy" id="6943"/>
    <lineage>
        <taxon>Eukaryota</taxon>
        <taxon>Metazoa</taxon>
        <taxon>Ecdysozoa</taxon>
        <taxon>Arthropoda</taxon>
        <taxon>Chelicerata</taxon>
        <taxon>Arachnida</taxon>
        <taxon>Acari</taxon>
        <taxon>Parasitiformes</taxon>
        <taxon>Ixodida</taxon>
        <taxon>Ixodoidea</taxon>
        <taxon>Ixodidae</taxon>
        <taxon>Amblyomminae</taxon>
        <taxon>Amblyomma</taxon>
    </lineage>
</organism>
<feature type="domain" description="CCHC-type" evidence="10">
    <location>
        <begin position="447"/>
        <end position="462"/>
    </location>
</feature>
<feature type="domain" description="SAP" evidence="11">
    <location>
        <begin position="48"/>
        <end position="82"/>
    </location>
</feature>
<evidence type="ECO:0000256" key="7">
    <source>
        <dbReference type="ARBA" id="ARBA00022918"/>
    </source>
</evidence>
<dbReference type="GO" id="GO:0005737">
    <property type="term" value="C:cytoplasm"/>
    <property type="evidence" value="ECO:0007669"/>
    <property type="project" value="UniProtKB-ARBA"/>
</dbReference>
<dbReference type="GO" id="GO:0003676">
    <property type="term" value="F:nucleic acid binding"/>
    <property type="evidence" value="ECO:0007669"/>
    <property type="project" value="InterPro"/>
</dbReference>
<evidence type="ECO:0000259" key="13">
    <source>
        <dbReference type="PROSITE" id="PS50994"/>
    </source>
</evidence>
<feature type="compositionally biased region" description="Polar residues" evidence="9">
    <location>
        <begin position="84"/>
        <end position="100"/>
    </location>
</feature>
<keyword evidence="8" id="KW-0862">Zinc</keyword>
<keyword evidence="2" id="KW-0808">Transferase</keyword>
<feature type="compositionally biased region" description="Basic and acidic residues" evidence="9">
    <location>
        <begin position="459"/>
        <end position="471"/>
    </location>
</feature>
<dbReference type="PANTHER" id="PTHR37984">
    <property type="entry name" value="PROTEIN CBG26694"/>
    <property type="match status" value="1"/>
</dbReference>
<dbReference type="SMART" id="SM00343">
    <property type="entry name" value="ZnF_C2HC"/>
    <property type="match status" value="1"/>
</dbReference>
<name>A0AAQ4DLI8_AMBAM</name>
<dbReference type="GO" id="GO:0003964">
    <property type="term" value="F:RNA-directed DNA polymerase activity"/>
    <property type="evidence" value="ECO:0007669"/>
    <property type="project" value="UniProtKB-KW"/>
</dbReference>
<feature type="domain" description="Integrase catalytic" evidence="13">
    <location>
        <begin position="1297"/>
        <end position="1452"/>
    </location>
</feature>
<dbReference type="Gene3D" id="1.10.720.30">
    <property type="entry name" value="SAP domain"/>
    <property type="match status" value="1"/>
</dbReference>
<proteinExistence type="predicted"/>
<dbReference type="InterPro" id="IPR050951">
    <property type="entry name" value="Retrovirus_Pol_polyprotein"/>
</dbReference>
<dbReference type="Gene3D" id="3.30.70.270">
    <property type="match status" value="2"/>
</dbReference>
<dbReference type="InterPro" id="IPR043502">
    <property type="entry name" value="DNA/RNA_pol_sf"/>
</dbReference>
<feature type="compositionally biased region" description="Basic and acidic residues" evidence="9">
    <location>
        <begin position="133"/>
        <end position="154"/>
    </location>
</feature>
<evidence type="ECO:0000313" key="15">
    <source>
        <dbReference type="Proteomes" id="UP001321473"/>
    </source>
</evidence>
<dbReference type="SUPFAM" id="SSF50630">
    <property type="entry name" value="Acid proteases"/>
    <property type="match status" value="1"/>
</dbReference>
<reference evidence="14 15" key="1">
    <citation type="journal article" date="2023" name="Arcadia Sci">
        <title>De novo assembly of a long-read Amblyomma americanum tick genome.</title>
        <authorList>
            <person name="Chou S."/>
            <person name="Poskanzer K.E."/>
            <person name="Rollins M."/>
            <person name="Thuy-Boun P.S."/>
        </authorList>
    </citation>
    <scope>NUCLEOTIDE SEQUENCE [LARGE SCALE GENOMIC DNA]</scope>
    <source>
        <strain evidence="14">F_SG_1</strain>
        <tissue evidence="14">Salivary glands</tissue>
    </source>
</reference>
<dbReference type="EMBL" id="JARKHS020029429">
    <property type="protein sequence ID" value="KAK8763328.1"/>
    <property type="molecule type" value="Genomic_DNA"/>
</dbReference>
<keyword evidence="8" id="KW-0479">Metal-binding</keyword>
<dbReference type="InterPro" id="IPR012337">
    <property type="entry name" value="RNaseH-like_sf"/>
</dbReference>
<dbReference type="InterPro" id="IPR036397">
    <property type="entry name" value="RNaseH_sf"/>
</dbReference>
<evidence type="ECO:0000256" key="1">
    <source>
        <dbReference type="ARBA" id="ARBA00012493"/>
    </source>
</evidence>
<dbReference type="InterPro" id="IPR036361">
    <property type="entry name" value="SAP_dom_sf"/>
</dbReference>
<dbReference type="InterPro" id="IPR043128">
    <property type="entry name" value="Rev_trsase/Diguanyl_cyclase"/>
</dbReference>
<dbReference type="SUPFAM" id="SSF56672">
    <property type="entry name" value="DNA/RNA polymerases"/>
    <property type="match status" value="1"/>
</dbReference>
<evidence type="ECO:0000256" key="9">
    <source>
        <dbReference type="SAM" id="MobiDB-lite"/>
    </source>
</evidence>
<dbReference type="Pfam" id="PF00098">
    <property type="entry name" value="zf-CCHC"/>
    <property type="match status" value="1"/>
</dbReference>
<evidence type="ECO:0000256" key="2">
    <source>
        <dbReference type="ARBA" id="ARBA00022679"/>
    </source>
</evidence>
<feature type="domain" description="Reverse transcriptase" evidence="12">
    <location>
        <begin position="757"/>
        <end position="937"/>
    </location>
</feature>
<dbReference type="SUPFAM" id="SSF53098">
    <property type="entry name" value="Ribonuclease H-like"/>
    <property type="match status" value="1"/>
</dbReference>
<evidence type="ECO:0000256" key="4">
    <source>
        <dbReference type="ARBA" id="ARBA00022722"/>
    </source>
</evidence>
<dbReference type="InterPro" id="IPR036875">
    <property type="entry name" value="Znf_CCHC_sf"/>
</dbReference>
<evidence type="ECO:0000259" key="12">
    <source>
        <dbReference type="PROSITE" id="PS50878"/>
    </source>
</evidence>
<comment type="caution">
    <text evidence="14">The sequence shown here is derived from an EMBL/GenBank/DDBJ whole genome shotgun (WGS) entry which is preliminary data.</text>
</comment>
<feature type="region of interest" description="Disordered" evidence="9">
    <location>
        <begin position="459"/>
        <end position="486"/>
    </location>
</feature>
<evidence type="ECO:0000313" key="14">
    <source>
        <dbReference type="EMBL" id="KAK8763328.1"/>
    </source>
</evidence>
<dbReference type="PROSITE" id="PS50994">
    <property type="entry name" value="INTEGRASE"/>
    <property type="match status" value="1"/>
</dbReference>
<dbReference type="GO" id="GO:0042575">
    <property type="term" value="C:DNA polymerase complex"/>
    <property type="evidence" value="ECO:0007669"/>
    <property type="project" value="UniProtKB-ARBA"/>
</dbReference>
<dbReference type="InterPro" id="IPR041373">
    <property type="entry name" value="RT_RNaseH"/>
</dbReference>
<dbReference type="Pfam" id="PF02037">
    <property type="entry name" value="SAP"/>
    <property type="match status" value="1"/>
</dbReference>
<evidence type="ECO:0000259" key="10">
    <source>
        <dbReference type="PROSITE" id="PS50158"/>
    </source>
</evidence>
<feature type="region of interest" description="Disordered" evidence="9">
    <location>
        <begin position="388"/>
        <end position="441"/>
    </location>
</feature>
<dbReference type="PROSITE" id="PS50878">
    <property type="entry name" value="RT_POL"/>
    <property type="match status" value="1"/>
</dbReference>
<accession>A0AAQ4DLI8</accession>
<dbReference type="PROSITE" id="PS50800">
    <property type="entry name" value="SAP"/>
    <property type="match status" value="1"/>
</dbReference>
<keyword evidence="3" id="KW-0548">Nucleotidyltransferase</keyword>
<dbReference type="InterPro" id="IPR021109">
    <property type="entry name" value="Peptidase_aspartic_dom_sf"/>
</dbReference>
<evidence type="ECO:0000256" key="8">
    <source>
        <dbReference type="PROSITE-ProRule" id="PRU00047"/>
    </source>
</evidence>
<dbReference type="CDD" id="cd09274">
    <property type="entry name" value="RNase_HI_RT_Ty3"/>
    <property type="match status" value="1"/>
</dbReference>
<dbReference type="Gene3D" id="3.30.420.10">
    <property type="entry name" value="Ribonuclease H-like superfamily/Ribonuclease H"/>
    <property type="match status" value="1"/>
</dbReference>
<dbReference type="InterPro" id="IPR001878">
    <property type="entry name" value="Znf_CCHC"/>
</dbReference>
<dbReference type="Gene3D" id="2.40.70.10">
    <property type="entry name" value="Acid Proteases"/>
    <property type="match status" value="1"/>
</dbReference>
<keyword evidence="7" id="KW-0695">RNA-directed DNA polymerase</keyword>
<dbReference type="GO" id="GO:0004519">
    <property type="term" value="F:endonuclease activity"/>
    <property type="evidence" value="ECO:0007669"/>
    <property type="project" value="UniProtKB-KW"/>
</dbReference>
<dbReference type="Pfam" id="PF00078">
    <property type="entry name" value="RVT_1"/>
    <property type="match status" value="1"/>
</dbReference>
<keyword evidence="6" id="KW-0378">Hydrolase</keyword>
<evidence type="ECO:0000259" key="11">
    <source>
        <dbReference type="PROSITE" id="PS50800"/>
    </source>
</evidence>
<feature type="compositionally biased region" description="Basic and acidic residues" evidence="9">
    <location>
        <begin position="11"/>
        <end position="25"/>
    </location>
</feature>
<dbReference type="GO" id="GO:0016787">
    <property type="term" value="F:hydrolase activity"/>
    <property type="evidence" value="ECO:0007669"/>
    <property type="project" value="UniProtKB-KW"/>
</dbReference>
<dbReference type="Gene3D" id="3.10.10.10">
    <property type="entry name" value="HIV Type 1 Reverse Transcriptase, subunit A, domain 1"/>
    <property type="match status" value="1"/>
</dbReference>
<sequence>MAQPTGSAEEPPVHVEREDITERTRTPSVSSESTFIWSPAKSTDRHVLSALKKQRLADELRTRGLPCTGRKDDLVTRLLDDNTRLQATPGSSDSTTSQGETDCGGHGEADSKAPAAIDMLRAEVDELRRLLTQQRHELPTRTGHETASQRHEGVRALAAAATQGPTDADHGIPPQSSPQNDASTAPEGTPSLNEVMAMFARAQLQMTEALTRMSAPASPVLIQSTNDTASAIPEYDGSAQRNALTWISQVERVAALAHWSPSLTLATAATRLQRAAKDWHSSYGIAYETWDTWKQAFTARFDRKLTMQEFLDLQAARALRSSETLVEYMYSKNAILDKSPYPLANEERISLILSGINEDTWANPLAAQPCSSVIELIDRAALLDTRRRKAVTAQTTQLRNSALGQRNRMRSSDESRGTADDGRGDPGEQSRRREQREPGTSVRAKACFNCGNIGHLSRDCTRPKTEATIRAERRRGARTNEALNTGPTNRQANCFLQSTGGTLPIVKGFVGNRPVRVCIDSGSNVSVLNEGSLGPDVRSRPWTSPEKIEVLDRCIRPSRVATMEVTVGTSTVRLEEVVIAPLPSAMDLILGSDWRRAANVDVTFHPSNDITLVPVQPSVSESPSHAPGAHDTNRVGETLITAFSNRKTPNEAPTSDIGFVRFNSKDPGPDEDFAYLVEEAVSKMTRDADAEERDELRAILKRHHRAFTTKTDALGLCDHAEHSIELRDDIPVASRPYRSCPADRHFMREQVNDYLAKGIIRPSQSQYCAPTIVVDQPHHPTTPRRMVHDYRKLNEKTINPPYPMPVMEDVIDDIMRDGSRYFTVLDVKSAFLTVRIKPEDIHKTAFVTPDGKYEYLRMAFGFCKAPQTMQRVMRDTFDGLKRTSTYMDDVGQGAASVPEALSLLDEALRRVVVNGLKMDIKKCQFVRDNISFLGYVISADGRTLDEARVAAVDKFEPERNAKKLYSFLQFANHYRKFIPEFSKLTYPLRQLVSKDAPFIWTSAHQEIVDKTKSALKTPPLLANFRSDCPTQVHVDASQTGLGAILTQTQDGRERVIEYASRSLNKHDGGLHSNMLECMALHWAITEKFSIYLRGGPRFTVYTDNFSLSYLVKKGATNRRFARWTLDLAEYDFDVKHRPGRQNAAADALSRQTVEAEHSDNEVTRNDLACLAVIVSKHGRIRELQECDPECEKFRAEAGTSNSSYEVEDDILLKKSIERGRVCRRVVVPAALRSSVMAVFHDDNGHLGSEKTKTLVQRKYWWPSIAKDIRRYIESCHTCQAVNSRTTRAEGCLNPREIPSEPNVVISLDHMGPLDGNEGYVLVCIDHATRYMDAVAVPSTSSKHYLDFLTNRWIPRFGVPSIIITDQARGFVNKRTAQVHHRLGIQHVNSPPYWPQSNGLIERMVGTLKQVLRKVISNSESWKKELPKATFAINVTKHRLSNESPFYLMHGYDPKVPGELNIGTIGEEIDAAQRLHEMAKGRRDMKNCLEKSQEESTKRYNERRQTPHFRCGDLVLLEIGARSTLDARYEGPFEITALTGPNMAVISRIPHIPGKLNEKTVNIEQLRRYKERALDTGELISTTCA</sequence>
<dbReference type="InterPro" id="IPR041588">
    <property type="entry name" value="Integrase_H2C2"/>
</dbReference>
<dbReference type="Pfam" id="PF00665">
    <property type="entry name" value="rve"/>
    <property type="match status" value="1"/>
</dbReference>
<dbReference type="Pfam" id="PF17917">
    <property type="entry name" value="RT_RNaseH"/>
    <property type="match status" value="1"/>
</dbReference>
<keyword evidence="15" id="KW-1185">Reference proteome</keyword>
<feature type="compositionally biased region" description="Polar residues" evidence="9">
    <location>
        <begin position="392"/>
        <end position="404"/>
    </location>
</feature>
<gene>
    <name evidence="14" type="ORF">V5799_034062</name>
</gene>
<dbReference type="SMART" id="SM00513">
    <property type="entry name" value="SAP"/>
    <property type="match status" value="1"/>
</dbReference>
<dbReference type="EC" id="2.7.7.49" evidence="1"/>
<dbReference type="Proteomes" id="UP001321473">
    <property type="component" value="Unassembled WGS sequence"/>
</dbReference>
<dbReference type="Pfam" id="PF17921">
    <property type="entry name" value="Integrase_H2C2"/>
    <property type="match status" value="1"/>
</dbReference>
<feature type="region of interest" description="Disordered" evidence="9">
    <location>
        <begin position="1"/>
        <end position="43"/>
    </location>
</feature>
<evidence type="ECO:0000256" key="6">
    <source>
        <dbReference type="ARBA" id="ARBA00022801"/>
    </source>
</evidence>
<keyword evidence="5" id="KW-0255">Endonuclease</keyword>